<dbReference type="EMBL" id="BAABKC010000044">
    <property type="protein sequence ID" value="GAA5056509.1"/>
    <property type="molecule type" value="Genomic_DNA"/>
</dbReference>
<keyword evidence="1" id="KW-0808">Transferase</keyword>
<dbReference type="InterPro" id="IPR003594">
    <property type="entry name" value="HATPase_dom"/>
</dbReference>
<evidence type="ECO:0000313" key="3">
    <source>
        <dbReference type="EMBL" id="GAA5056509.1"/>
    </source>
</evidence>
<organism evidence="3 4">
    <name type="scientific">Streptomyces similanensis</name>
    <dbReference type="NCBI Taxonomy" id="1274988"/>
    <lineage>
        <taxon>Bacteria</taxon>
        <taxon>Bacillati</taxon>
        <taxon>Actinomycetota</taxon>
        <taxon>Actinomycetes</taxon>
        <taxon>Kitasatosporales</taxon>
        <taxon>Streptomycetaceae</taxon>
        <taxon>Streptomyces</taxon>
    </lineage>
</organism>
<proteinExistence type="predicted"/>
<keyword evidence="3" id="KW-0547">Nucleotide-binding</keyword>
<evidence type="ECO:0000256" key="1">
    <source>
        <dbReference type="ARBA" id="ARBA00022527"/>
    </source>
</evidence>
<evidence type="ECO:0000259" key="2">
    <source>
        <dbReference type="Pfam" id="PF13581"/>
    </source>
</evidence>
<name>A0ABP9KH54_9ACTN</name>
<comment type="caution">
    <text evidence="3">The sequence shown here is derived from an EMBL/GenBank/DDBJ whole genome shotgun (WGS) entry which is preliminary data.</text>
</comment>
<dbReference type="InterPro" id="IPR036890">
    <property type="entry name" value="HATPase_C_sf"/>
</dbReference>
<dbReference type="Pfam" id="PF13581">
    <property type="entry name" value="HATPase_c_2"/>
    <property type="match status" value="1"/>
</dbReference>
<dbReference type="InterPro" id="IPR050267">
    <property type="entry name" value="Anti-sigma-factor_SerPK"/>
</dbReference>
<dbReference type="CDD" id="cd16936">
    <property type="entry name" value="HATPase_RsbW-like"/>
    <property type="match status" value="1"/>
</dbReference>
<keyword evidence="4" id="KW-1185">Reference proteome</keyword>
<dbReference type="PANTHER" id="PTHR35526">
    <property type="entry name" value="ANTI-SIGMA-F FACTOR RSBW-RELATED"/>
    <property type="match status" value="1"/>
</dbReference>
<protein>
    <submittedName>
        <fullName evidence="3">ATP-binding protein</fullName>
    </submittedName>
</protein>
<keyword evidence="1" id="KW-0418">Kinase</keyword>
<dbReference type="PANTHER" id="PTHR35526:SF3">
    <property type="entry name" value="ANTI-SIGMA-F FACTOR RSBW"/>
    <property type="match status" value="1"/>
</dbReference>
<dbReference type="Gene3D" id="3.30.565.10">
    <property type="entry name" value="Histidine kinase-like ATPase, C-terminal domain"/>
    <property type="match status" value="1"/>
</dbReference>
<reference evidence="4" key="1">
    <citation type="journal article" date="2019" name="Int. J. Syst. Evol. Microbiol.">
        <title>The Global Catalogue of Microorganisms (GCM) 10K type strain sequencing project: providing services to taxonomists for standard genome sequencing and annotation.</title>
        <authorList>
            <consortium name="The Broad Institute Genomics Platform"/>
            <consortium name="The Broad Institute Genome Sequencing Center for Infectious Disease"/>
            <person name="Wu L."/>
            <person name="Ma J."/>
        </authorList>
    </citation>
    <scope>NUCLEOTIDE SEQUENCE [LARGE SCALE GENOMIC DNA]</scope>
    <source>
        <strain evidence="4">JCM 18410</strain>
    </source>
</reference>
<keyword evidence="3" id="KW-0067">ATP-binding</keyword>
<accession>A0ABP9KH54</accession>
<dbReference type="GO" id="GO:0005524">
    <property type="term" value="F:ATP binding"/>
    <property type="evidence" value="ECO:0007669"/>
    <property type="project" value="UniProtKB-KW"/>
</dbReference>
<dbReference type="Proteomes" id="UP001500124">
    <property type="component" value="Unassembled WGS sequence"/>
</dbReference>
<gene>
    <name evidence="3" type="ORF">GCM10023336_29370</name>
</gene>
<keyword evidence="1" id="KW-0723">Serine/threonine-protein kinase</keyword>
<sequence>MPSAAEAAAHARKFVREVLAADDQPLGAECVDAVLLIASELVTNAFRYGSEPGDSLLVVVLTTADRVRVEVHDPVRRRPAFREEAGTRVRGRGLHIVDTLATRWDVDDRPLGKAVWAEVAR</sequence>
<evidence type="ECO:0000313" key="4">
    <source>
        <dbReference type="Proteomes" id="UP001500124"/>
    </source>
</evidence>
<feature type="domain" description="Histidine kinase/HSP90-like ATPase" evidence="2">
    <location>
        <begin position="2"/>
        <end position="117"/>
    </location>
</feature>
<dbReference type="SUPFAM" id="SSF55874">
    <property type="entry name" value="ATPase domain of HSP90 chaperone/DNA topoisomerase II/histidine kinase"/>
    <property type="match status" value="1"/>
</dbReference>